<feature type="compositionally biased region" description="Basic and acidic residues" evidence="1">
    <location>
        <begin position="389"/>
        <end position="399"/>
    </location>
</feature>
<name>A0A0A0EA74_9RHOB</name>
<evidence type="ECO:0000256" key="2">
    <source>
        <dbReference type="SAM" id="Phobius"/>
    </source>
</evidence>
<dbReference type="EMBL" id="AQQX01000016">
    <property type="protein sequence ID" value="KGM46978.1"/>
    <property type="molecule type" value="Genomic_DNA"/>
</dbReference>
<protein>
    <submittedName>
        <fullName evidence="3">Uncharacterized protein</fullName>
    </submittedName>
</protein>
<keyword evidence="2" id="KW-0472">Membrane</keyword>
<dbReference type="Proteomes" id="UP000030004">
    <property type="component" value="Unassembled WGS sequence"/>
</dbReference>
<keyword evidence="2" id="KW-0812">Transmembrane</keyword>
<reference evidence="3 4" key="1">
    <citation type="journal article" date="2015" name="Antonie Van Leeuwenhoek">
        <title>Pseudooceanicola atlanticus gen. nov. sp. nov., isolated from surface seawater of the Atlantic Ocean and reclassification of Oceanicola batsensis, Oceanicola marinus, Oceanicola nitratireducens, Oceanicola nanhaiensis, Oceanicola antarcticus and Oceanicola flagellatus, as Pseudooceanicola batsensis comb. nov., Pseudooceanicola marinus comb. nov., Pseudooceanicola nitratireducens comb. nov., Pseudooceanicola nanhaiensis comb. nov., Pseudooceanicola antarcticus comb. nov., and Pseudooceanicola flagellatus comb. nov.</title>
        <authorList>
            <person name="Lai Q."/>
            <person name="Li G."/>
            <person name="Liu X."/>
            <person name="Du Y."/>
            <person name="Sun F."/>
            <person name="Shao Z."/>
        </authorList>
    </citation>
    <scope>NUCLEOTIDE SEQUENCE [LARGE SCALE GENOMIC DNA]</scope>
    <source>
        <strain evidence="3 4">22II-s11g</strain>
    </source>
</reference>
<keyword evidence="2" id="KW-1133">Transmembrane helix</keyword>
<sequence length="399" mass="43994">MGRADKLAYFLEAEQLAGIFAEWPDEMNVVLCLDEDGGCEILVYHKDEGRGVLRKVSSVLQRPMGQFMVVPETKGYPTRRVLFSEEQKMLNLVAEAYDLPEIAQDYAINFQYAVDQGLDPDTMRPTEGAKPRERPAAPGPKFRHRSGAALANDIKPPRPVRPRIKLSMGGLGKKLKPEAPAEPSMPHGYAPAGSKGREDCSFEHAHLYCQDGHVRLVIAPERVTIRTEPRTISDVGFRDDFARFMLPRAALNGWRSGEAQVIDMPVESFPAALARRYDGQARHAEVTVTSRGVFVAPGALVEGWVPPDARRKPILRRVFTPARVMVLTVLGLGLGAGAYMIRTDGIEPLQFGLDLKIFDEAPAPAALESSVEPEVTRQTGSPLSLIDAMAREEERSEGE</sequence>
<feature type="compositionally biased region" description="Basic and acidic residues" evidence="1">
    <location>
        <begin position="121"/>
        <end position="135"/>
    </location>
</feature>
<evidence type="ECO:0000313" key="3">
    <source>
        <dbReference type="EMBL" id="KGM46978.1"/>
    </source>
</evidence>
<dbReference type="RefSeq" id="WP_043753861.1">
    <property type="nucleotide sequence ID" value="NZ_AQQX01000016.1"/>
</dbReference>
<comment type="caution">
    <text evidence="3">The sequence shown here is derived from an EMBL/GenBank/DDBJ whole genome shotgun (WGS) entry which is preliminary data.</text>
</comment>
<dbReference type="STRING" id="1461694.ATO9_20865"/>
<evidence type="ECO:0000313" key="4">
    <source>
        <dbReference type="Proteomes" id="UP000030004"/>
    </source>
</evidence>
<dbReference type="OrthoDB" id="7815691at2"/>
<feature type="region of interest" description="Disordered" evidence="1">
    <location>
        <begin position="118"/>
        <end position="195"/>
    </location>
</feature>
<organism evidence="3 4">
    <name type="scientific">Pseudooceanicola atlanticus</name>
    <dbReference type="NCBI Taxonomy" id="1461694"/>
    <lineage>
        <taxon>Bacteria</taxon>
        <taxon>Pseudomonadati</taxon>
        <taxon>Pseudomonadota</taxon>
        <taxon>Alphaproteobacteria</taxon>
        <taxon>Rhodobacterales</taxon>
        <taxon>Paracoccaceae</taxon>
        <taxon>Pseudooceanicola</taxon>
    </lineage>
</organism>
<dbReference type="AlphaFoldDB" id="A0A0A0EA74"/>
<feature type="transmembrane region" description="Helical" evidence="2">
    <location>
        <begin position="320"/>
        <end position="341"/>
    </location>
</feature>
<gene>
    <name evidence="3" type="ORF">ATO9_20865</name>
</gene>
<proteinExistence type="predicted"/>
<feature type="region of interest" description="Disordered" evidence="1">
    <location>
        <begin position="368"/>
        <end position="399"/>
    </location>
</feature>
<keyword evidence="4" id="KW-1185">Reference proteome</keyword>
<dbReference type="eggNOG" id="ENOG5030SRC">
    <property type="taxonomic scope" value="Bacteria"/>
</dbReference>
<evidence type="ECO:0000256" key="1">
    <source>
        <dbReference type="SAM" id="MobiDB-lite"/>
    </source>
</evidence>
<accession>A0A0A0EA74</accession>